<dbReference type="CDD" id="cd06267">
    <property type="entry name" value="PBP1_LacI_sugar_binding-like"/>
    <property type="match status" value="1"/>
</dbReference>
<gene>
    <name evidence="5" type="ORF">E1262_06355</name>
</gene>
<dbReference type="InterPro" id="IPR010982">
    <property type="entry name" value="Lambda_DNA-bd_dom_sf"/>
</dbReference>
<keyword evidence="3" id="KW-0804">Transcription</keyword>
<dbReference type="Pfam" id="PF00356">
    <property type="entry name" value="LacI"/>
    <property type="match status" value="1"/>
</dbReference>
<dbReference type="InterPro" id="IPR046335">
    <property type="entry name" value="LacI/GalR-like_sensor"/>
</dbReference>
<dbReference type="InterPro" id="IPR028082">
    <property type="entry name" value="Peripla_BP_I"/>
</dbReference>
<comment type="caution">
    <text evidence="5">The sequence shown here is derived from an EMBL/GenBank/DDBJ whole genome shotgun (WGS) entry which is preliminary data.</text>
</comment>
<protein>
    <submittedName>
        <fullName evidence="5">LacI family transcriptional regulator</fullName>
    </submittedName>
</protein>
<dbReference type="PROSITE" id="PS50932">
    <property type="entry name" value="HTH_LACI_2"/>
    <property type="match status" value="1"/>
</dbReference>
<dbReference type="Gene3D" id="1.10.260.40">
    <property type="entry name" value="lambda repressor-like DNA-binding domains"/>
    <property type="match status" value="1"/>
</dbReference>
<proteinExistence type="predicted"/>
<evidence type="ECO:0000313" key="6">
    <source>
        <dbReference type="Proteomes" id="UP000295217"/>
    </source>
</evidence>
<dbReference type="PANTHER" id="PTHR30146">
    <property type="entry name" value="LACI-RELATED TRANSCRIPTIONAL REPRESSOR"/>
    <property type="match status" value="1"/>
</dbReference>
<name>A0A4R5AJR4_9ACTN</name>
<dbReference type="Pfam" id="PF13377">
    <property type="entry name" value="Peripla_BP_3"/>
    <property type="match status" value="1"/>
</dbReference>
<keyword evidence="6" id="KW-1185">Reference proteome</keyword>
<dbReference type="GO" id="GO:0000976">
    <property type="term" value="F:transcription cis-regulatory region binding"/>
    <property type="evidence" value="ECO:0007669"/>
    <property type="project" value="TreeGrafter"/>
</dbReference>
<accession>A0A4R5AJR4</accession>
<dbReference type="OrthoDB" id="2854648at2"/>
<dbReference type="Gene3D" id="3.40.50.2300">
    <property type="match status" value="2"/>
</dbReference>
<dbReference type="PANTHER" id="PTHR30146:SF153">
    <property type="entry name" value="LACTOSE OPERON REPRESSOR"/>
    <property type="match status" value="1"/>
</dbReference>
<dbReference type="SUPFAM" id="SSF47413">
    <property type="entry name" value="lambda repressor-like DNA-binding domains"/>
    <property type="match status" value="1"/>
</dbReference>
<evidence type="ECO:0000256" key="3">
    <source>
        <dbReference type="ARBA" id="ARBA00023163"/>
    </source>
</evidence>
<dbReference type="GO" id="GO:0003700">
    <property type="term" value="F:DNA-binding transcription factor activity"/>
    <property type="evidence" value="ECO:0007669"/>
    <property type="project" value="TreeGrafter"/>
</dbReference>
<dbReference type="Proteomes" id="UP000295217">
    <property type="component" value="Unassembled WGS sequence"/>
</dbReference>
<dbReference type="SUPFAM" id="SSF53822">
    <property type="entry name" value="Periplasmic binding protein-like I"/>
    <property type="match status" value="1"/>
</dbReference>
<dbReference type="SMART" id="SM00354">
    <property type="entry name" value="HTH_LACI"/>
    <property type="match status" value="1"/>
</dbReference>
<sequence>MLWEDVSVLDPSTQRPAVGIRDVAALARVSPTTVSNVLSGNRRVSAATRERVHWAIDQLGYRPNLSARNLRVRRAGLIAVAVPEIGVPYFAELIGHVVQAARERDYTVLIDQTEGRLEAERFVLSGMNPGMVDGILFSPLGIERVEYENRRDSTPLVLLGERISGGGVDHVAIDNVAAAADATRYLIERGGRRIAAIGHQEREGGGTAPQRTRGYRQALDAAGMSYDPGLVVPTSKYHRRDGALAMAALLDRGTRPDAVFCYSDLVALGAIHTLRERGLRVPEDVAVIGIDDIDEGRYSTPTLTTITPDKVAIARTALELLFDRIADGSREPRQIVVPHSLTVRRSA</sequence>
<dbReference type="PROSITE" id="PS00356">
    <property type="entry name" value="HTH_LACI_1"/>
    <property type="match status" value="1"/>
</dbReference>
<evidence type="ECO:0000256" key="2">
    <source>
        <dbReference type="ARBA" id="ARBA00023125"/>
    </source>
</evidence>
<dbReference type="EMBL" id="SMLB01000006">
    <property type="protein sequence ID" value="TDD71234.1"/>
    <property type="molecule type" value="Genomic_DNA"/>
</dbReference>
<evidence type="ECO:0000259" key="4">
    <source>
        <dbReference type="PROSITE" id="PS50932"/>
    </source>
</evidence>
<evidence type="ECO:0000256" key="1">
    <source>
        <dbReference type="ARBA" id="ARBA00023015"/>
    </source>
</evidence>
<dbReference type="CDD" id="cd01392">
    <property type="entry name" value="HTH_LacI"/>
    <property type="match status" value="1"/>
</dbReference>
<keyword evidence="2" id="KW-0238">DNA-binding</keyword>
<dbReference type="InterPro" id="IPR000843">
    <property type="entry name" value="HTH_LacI"/>
</dbReference>
<keyword evidence="1" id="KW-0805">Transcription regulation</keyword>
<feature type="domain" description="HTH lacI-type" evidence="4">
    <location>
        <begin position="18"/>
        <end position="72"/>
    </location>
</feature>
<organism evidence="5 6">
    <name type="scientific">Jiangella aurantiaca</name>
    <dbReference type="NCBI Taxonomy" id="2530373"/>
    <lineage>
        <taxon>Bacteria</taxon>
        <taxon>Bacillati</taxon>
        <taxon>Actinomycetota</taxon>
        <taxon>Actinomycetes</taxon>
        <taxon>Jiangellales</taxon>
        <taxon>Jiangellaceae</taxon>
        <taxon>Jiangella</taxon>
    </lineage>
</organism>
<evidence type="ECO:0000313" key="5">
    <source>
        <dbReference type="EMBL" id="TDD71234.1"/>
    </source>
</evidence>
<reference evidence="5 6" key="1">
    <citation type="submission" date="2019-02" db="EMBL/GenBank/DDBJ databases">
        <title>Draft genome sequences of novel Actinobacteria.</title>
        <authorList>
            <person name="Sahin N."/>
            <person name="Ay H."/>
            <person name="Saygin H."/>
        </authorList>
    </citation>
    <scope>NUCLEOTIDE SEQUENCE [LARGE SCALE GENOMIC DNA]</scope>
    <source>
        <strain evidence="5 6">8K307</strain>
    </source>
</reference>
<dbReference type="AlphaFoldDB" id="A0A4R5AJR4"/>